<protein>
    <recommendedName>
        <fullName evidence="4">DUF4136 domain-containing protein</fullName>
    </recommendedName>
</protein>
<evidence type="ECO:0008006" key="4">
    <source>
        <dbReference type="Google" id="ProtNLM"/>
    </source>
</evidence>
<proteinExistence type="predicted"/>
<keyword evidence="3" id="KW-1185">Reference proteome</keyword>
<organism evidence="2 3">
    <name type="scientific">Flavobacterium restrictum</name>
    <dbReference type="NCBI Taxonomy" id="2594428"/>
    <lineage>
        <taxon>Bacteria</taxon>
        <taxon>Pseudomonadati</taxon>
        <taxon>Bacteroidota</taxon>
        <taxon>Flavobacteriia</taxon>
        <taxon>Flavobacteriales</taxon>
        <taxon>Flavobacteriaceae</taxon>
        <taxon>Flavobacterium</taxon>
    </lineage>
</organism>
<evidence type="ECO:0000256" key="1">
    <source>
        <dbReference type="SAM" id="SignalP"/>
    </source>
</evidence>
<dbReference type="PROSITE" id="PS51257">
    <property type="entry name" value="PROKAR_LIPOPROTEIN"/>
    <property type="match status" value="1"/>
</dbReference>
<accession>A0A553ED59</accession>
<dbReference type="Proteomes" id="UP000316371">
    <property type="component" value="Unassembled WGS sequence"/>
</dbReference>
<evidence type="ECO:0000313" key="3">
    <source>
        <dbReference type="Proteomes" id="UP000316371"/>
    </source>
</evidence>
<evidence type="ECO:0000313" key="2">
    <source>
        <dbReference type="EMBL" id="TRX42969.1"/>
    </source>
</evidence>
<dbReference type="Gene3D" id="3.30.160.670">
    <property type="match status" value="1"/>
</dbReference>
<keyword evidence="1" id="KW-0732">Signal</keyword>
<dbReference type="RefSeq" id="WP_144254893.1">
    <property type="nucleotide sequence ID" value="NZ_VJZT01000001.1"/>
</dbReference>
<comment type="caution">
    <text evidence="2">The sequence shown here is derived from an EMBL/GenBank/DDBJ whole genome shotgun (WGS) entry which is preliminary data.</text>
</comment>
<dbReference type="OrthoDB" id="5432319at2"/>
<dbReference type="AlphaFoldDB" id="A0A553ED59"/>
<sequence length="212" mass="23715">MKKFLVIVSCIFMASCGSNTAIVNSWRDPDTTIANQEFKKVLVVALVKDEATRRTTENRIASSNPIFHSSYSFLNGTNLDLTKEQKIKILNDENFDGVVTMRLVSTEKETSYVPGTNTSLYYGGMGGMYSGMYGYGFGNWYGMYSSNFYNSGYYQETTYYLVETNIFSLKENKLIWTGTTKSSNITDIGTTVDAIMQAVVGEMKKDGSLPKK</sequence>
<feature type="signal peptide" evidence="1">
    <location>
        <begin position="1"/>
        <end position="20"/>
    </location>
</feature>
<name>A0A553ED59_9FLAO</name>
<gene>
    <name evidence="2" type="ORF">FNW21_01145</name>
</gene>
<reference evidence="2 3" key="1">
    <citation type="submission" date="2019-07" db="EMBL/GenBank/DDBJ databases">
        <title>Novel species of Flavobacterium.</title>
        <authorList>
            <person name="Liu Q."/>
            <person name="Xin Y.-H."/>
        </authorList>
    </citation>
    <scope>NUCLEOTIDE SEQUENCE [LARGE SCALE GENOMIC DNA]</scope>
    <source>
        <strain evidence="2 3">LB1R34</strain>
    </source>
</reference>
<dbReference type="EMBL" id="VJZT01000001">
    <property type="protein sequence ID" value="TRX42969.1"/>
    <property type="molecule type" value="Genomic_DNA"/>
</dbReference>
<feature type="chain" id="PRO_5022029735" description="DUF4136 domain-containing protein" evidence="1">
    <location>
        <begin position="21"/>
        <end position="212"/>
    </location>
</feature>